<dbReference type="PANTHER" id="PTHR40738:SF1">
    <property type="entry name" value="MEMBRANE-ASSOCIATED PROTEIN"/>
    <property type="match status" value="1"/>
</dbReference>
<dbReference type="OrthoDB" id="265942at2759"/>
<feature type="transmembrane region" description="Helical" evidence="2">
    <location>
        <begin position="1805"/>
        <end position="1832"/>
    </location>
</feature>
<protein>
    <recommendedName>
        <fullName evidence="6">Membrane-associated protein</fullName>
    </recommendedName>
</protein>
<evidence type="ECO:0000256" key="1">
    <source>
        <dbReference type="SAM" id="MobiDB-lite"/>
    </source>
</evidence>
<dbReference type="OMA" id="CVESIIT"/>
<accession>A0A0N1PC44</accession>
<sequence length="2376" mass="248983">MTSKHLLARVAFATTLFLVLLDTSVVGAAEDTSSSVVVQTTPALPLVDTVFLATTSAGIDKTLFVASSSDCSRRLTPICTLGRSQRGLNFNDTTCVFTITSASISVESATTTPIPSLHWCSSAAGSTSFATMQLNRVGAIPSFAYLNTASTLVLSAATPVGSTVGLYTTSDCTTLLSGTSTTTVQESREISVNVGTRGITYLCASIPTVLGGTSVMAARTIIYGTNPYNIYTTQGIRHRTVSISADTTFLYLSLSTDKQCVTLAQDYQQVNSRNVVLRVDVPRGTYYFCAVMSAGVSGMGVFVPALRTFDVVEYGVQPQTMYANHATTMSFAIDAVAVKSTLQAALFSTDACSTSSGEQLTPWSSTMEWTVKTAGTYYACVRTGSSTTAVGYVNQVVVSIIPTVALSRTPVIMGLGEVATVTRSSEDTVDSAVLIVGISDNIRCSTFLQSGKTTSTGSTATFYIPENSPSTVYLCVSNRLTTDKSNGQSSEVTTAVFYSLGSLTLSTYSLSYPPLRTDTSLTIGLDSDVKFSSETYMFLAPALSMDAADSDGSDAGKACREAIAASSYTMSFLLSPSDFKLTPVLFPIAGSWLMCVKEVHVLDNTPVRLRTLDVYGKAMLTPSGVLPSIPASLEVAAIPPSTTVSLTDGAVCSSSMRVIATTTSSLTGTATLSFTYGTQGTLLLCAGYRGELNSKVTTAVLMVAGEVRSTAARVVPPVAVAATATSLTFSAPGAPTLDGYTALLVPTGTATSCPTAATPSMVQLAITGYTVAGTAPANEVATATFTPDANTVGTVYHVCVGKAGSFLSAGTVSVVAAPDLLPDPTPMAFSLPARVTFPSAYMTALAGDVFVLIDASKSCTQDLTSTTRYASGAVSAASRMTDTFVVPPLSTDVVDVRFCVAQQGLLVNQTLGYADAGTSTLSHFTAISQYAQRQRTNVLTGSPEISGASVYLVSCDGAACAAAKADAACASTSAVQYFTSSTEKLTAPVGVYLLCQSVSSGSAVAGSSTTVQVIEPYEMKTAADTSALRAHVPFTVTMSGGPTDTSGTYTVIAQPASVDCRVKAAESQRFTITGGRGSIRITALTPESKIHFCVQPSKVDGFEVMTAYLIHYMAPAAVIADVPTTLTSAAPVGGALAKLAAAADCSSSVMGGGERSVKDGTVSFTVDGCHPQTSHLTSLYYCETNSAGTYEPRGVMGILRAKDCVGGESASIGMVSATPGTAISSYGLASSFLTIPRLSASADCSDRVDSRVETTGYAPGVDETATFYVCAQVVGDPKLIFTTVTPTLTVRNWIVSPRAALSRFNSTMGVLPSVSMSVNYATPSTNTFFSRTSGCTTSLATASSLSTPGGVVAYRTVGVNGLVYVCTTDQLRGKTAAVARFLSVTPPQVTQAAPAIVRGGTYTATIVVQGNPPLYSMQPGEDASFPYHSYYTSSDRTVFLSDNRCSSAISGVTSTTADSGGRVSFITSGIAPGVSSVSLCVGTAAGTAVTISSIVVAPGKVHPTQYVTGAMNAAIYIPAYPKTVFQLSHSKGNCATMTSMPAFTTDGEGYSTVNLVTTKNNAALTVGTYTLCASLNPPELTAIDTIEVIEAAFFGIRGTTFVVGVPSRVELLQDLVSDYLYTGFSESRDCTSMTSAYGSWSRVADTSIEVTASTAFSRGLYLCAQSQQNSSIIALPAPTARNPSLLFTTSSIVLPSNGWDACTEYTLDRCFPPGSSAESSTDILAMVYGDCCSSTRLVVGQSSMSGGVCRLAMDYNAVFSLGDNASFNLCVLSSTDSSVCTTVANSVPVSTSCTFAVAHRRLSGVALVGAILGCVVGVLLLVALILLLWWCCCRKSSHKAIKSSELVAFQELAGDDQHLVGYLMGGRHPLLYYPSGSSVGRSISPFSPYSSTDPGIYSTVEGTEEEGRDQIALQEARARYNLRLHFSEALQQLETDAKNAAVNADLDATWNSGDSYLRGVAQPVRRCVESIITENGEEDELAVMAPPTVSAVSHHTGDGDASAGIAHAVPEERGVDLTVDGNASLEVDPITGHSRKVRSCSIESAPRAPISPSVSYLTNDDFEEREEEASPEGTVIDVAYDGSSQESAMPQNPNADSYENDALHRRLVVRHFTNPSSAKLRRRCGSISPPHIRSHSNQRREDNRERPHLDPTQLDAEVPHILHRGELLTPVQMTESVFAPDVHAAASGRLDESASDSEVLARSPITSPGVHDLSEGALTMGGIDAVPSNAANAHDCEGADNDEDLLSFTITQRFHDEKRFLLEQEEGRRQRLCNWEEEERDEIGQEELRGYTALPAFHSEHDESNEAAGLEEPTSLEGTQTSGVDPNNAAAVAAAEEEEEVYHAPCKPAALPSLPPAPRPQALQNELLHVVPTKGD</sequence>
<dbReference type="Proteomes" id="UP000038009">
    <property type="component" value="Unassembled WGS sequence"/>
</dbReference>
<feature type="signal peptide" evidence="3">
    <location>
        <begin position="1"/>
        <end position="28"/>
    </location>
</feature>
<evidence type="ECO:0000256" key="3">
    <source>
        <dbReference type="SAM" id="SignalP"/>
    </source>
</evidence>
<feature type="compositionally biased region" description="Basic and acidic residues" evidence="1">
    <location>
        <begin position="2138"/>
        <end position="2149"/>
    </location>
</feature>
<feature type="compositionally biased region" description="Polar residues" evidence="1">
    <location>
        <begin position="2316"/>
        <end position="2325"/>
    </location>
</feature>
<organism evidence="4 5">
    <name type="scientific">Leptomonas seymouri</name>
    <dbReference type="NCBI Taxonomy" id="5684"/>
    <lineage>
        <taxon>Eukaryota</taxon>
        <taxon>Discoba</taxon>
        <taxon>Euglenozoa</taxon>
        <taxon>Kinetoplastea</taxon>
        <taxon>Metakinetoplastina</taxon>
        <taxon>Trypanosomatida</taxon>
        <taxon>Trypanosomatidae</taxon>
        <taxon>Leishmaniinae</taxon>
        <taxon>Leptomonas</taxon>
    </lineage>
</organism>
<name>A0A0N1PC44_LEPSE</name>
<keyword evidence="2" id="KW-0472">Membrane</keyword>
<evidence type="ECO:0000313" key="5">
    <source>
        <dbReference type="Proteomes" id="UP000038009"/>
    </source>
</evidence>
<keyword evidence="2" id="KW-1133">Transmembrane helix</keyword>
<dbReference type="VEuPathDB" id="TriTrypDB:Lsey_0069_0120"/>
<keyword evidence="3" id="KW-0732">Signal</keyword>
<evidence type="ECO:0000256" key="2">
    <source>
        <dbReference type="SAM" id="Phobius"/>
    </source>
</evidence>
<feature type="chain" id="PRO_5005879672" description="Membrane-associated protein" evidence="3">
    <location>
        <begin position="29"/>
        <end position="2376"/>
    </location>
</feature>
<gene>
    <name evidence="4" type="ORF">ABL78_2998</name>
</gene>
<dbReference type="PANTHER" id="PTHR40738">
    <property type="entry name" value="MEMBRANE-ASSOCIATED PROTEIN"/>
    <property type="match status" value="1"/>
</dbReference>
<evidence type="ECO:0008006" key="6">
    <source>
        <dbReference type="Google" id="ProtNLM"/>
    </source>
</evidence>
<proteinExistence type="predicted"/>
<feature type="region of interest" description="Disordered" evidence="1">
    <location>
        <begin position="2302"/>
        <end position="2360"/>
    </location>
</feature>
<feature type="region of interest" description="Disordered" evidence="1">
    <location>
        <begin position="2118"/>
        <end position="2154"/>
    </location>
</feature>
<reference evidence="4 5" key="1">
    <citation type="journal article" date="2015" name="PLoS Pathog.">
        <title>Leptomonas seymouri: Adaptations to the Dixenous Life Cycle Analyzed by Genome Sequencing, Transcriptome Profiling and Co-infection with Leishmania donovani.</title>
        <authorList>
            <person name="Kraeva N."/>
            <person name="Butenko A."/>
            <person name="Hlavacova J."/>
            <person name="Kostygov A."/>
            <person name="Myskova J."/>
            <person name="Grybchuk D."/>
            <person name="Lestinova T."/>
            <person name="Votypka J."/>
            <person name="Volf P."/>
            <person name="Opperdoes F."/>
            <person name="Flegontov P."/>
            <person name="Lukes J."/>
            <person name="Yurchenko V."/>
        </authorList>
    </citation>
    <scope>NUCLEOTIDE SEQUENCE [LARGE SCALE GENOMIC DNA]</scope>
    <source>
        <strain evidence="4 5">ATCC 30220</strain>
    </source>
</reference>
<comment type="caution">
    <text evidence="4">The sequence shown here is derived from an EMBL/GenBank/DDBJ whole genome shotgun (WGS) entry which is preliminary data.</text>
</comment>
<evidence type="ECO:0000313" key="4">
    <source>
        <dbReference type="EMBL" id="KPI87920.1"/>
    </source>
</evidence>
<keyword evidence="2" id="KW-0812">Transmembrane</keyword>
<dbReference type="EMBL" id="LJSK01000069">
    <property type="protein sequence ID" value="KPI87920.1"/>
    <property type="molecule type" value="Genomic_DNA"/>
</dbReference>
<keyword evidence="5" id="KW-1185">Reference proteome</keyword>